<keyword evidence="2" id="KW-1185">Reference proteome</keyword>
<dbReference type="Proteomes" id="UP000179807">
    <property type="component" value="Unassembled WGS sequence"/>
</dbReference>
<gene>
    <name evidence="1" type="ORF">TRFO_23535</name>
</gene>
<dbReference type="AlphaFoldDB" id="A0A1J4KFD7"/>
<protein>
    <submittedName>
        <fullName evidence="1">Uncharacterized protein</fullName>
    </submittedName>
</protein>
<dbReference type="EMBL" id="MLAK01000678">
    <property type="protein sequence ID" value="OHT08085.1"/>
    <property type="molecule type" value="Genomic_DNA"/>
</dbReference>
<name>A0A1J4KFD7_9EUKA</name>
<evidence type="ECO:0000313" key="1">
    <source>
        <dbReference type="EMBL" id="OHT08085.1"/>
    </source>
</evidence>
<evidence type="ECO:0000313" key="2">
    <source>
        <dbReference type="Proteomes" id="UP000179807"/>
    </source>
</evidence>
<reference evidence="1" key="1">
    <citation type="submission" date="2016-10" db="EMBL/GenBank/DDBJ databases">
        <authorList>
            <person name="Benchimol M."/>
            <person name="Almeida L.G."/>
            <person name="Vasconcelos A.T."/>
            <person name="Perreira-Neves A."/>
            <person name="Rosa I.A."/>
            <person name="Tasca T."/>
            <person name="Bogo M.R."/>
            <person name="de Souza W."/>
        </authorList>
    </citation>
    <scope>NUCLEOTIDE SEQUENCE [LARGE SCALE GENOMIC DNA]</scope>
    <source>
        <strain evidence="1">K</strain>
    </source>
</reference>
<dbReference type="VEuPathDB" id="TrichDB:TRFO_23535"/>
<dbReference type="GeneID" id="94837914"/>
<comment type="caution">
    <text evidence="1">The sequence shown here is derived from an EMBL/GenBank/DDBJ whole genome shotgun (WGS) entry which is preliminary data.</text>
</comment>
<organism evidence="1 2">
    <name type="scientific">Tritrichomonas foetus</name>
    <dbReference type="NCBI Taxonomy" id="1144522"/>
    <lineage>
        <taxon>Eukaryota</taxon>
        <taxon>Metamonada</taxon>
        <taxon>Parabasalia</taxon>
        <taxon>Tritrichomonadida</taxon>
        <taxon>Tritrichomonadidae</taxon>
        <taxon>Tritrichomonas</taxon>
    </lineage>
</organism>
<accession>A0A1J4KFD7</accession>
<proteinExistence type="predicted"/>
<sequence>MNELHFGPNLKAPKEYHSIDWENGTMKKVEFFHNILTPVHVVIEDDPKLPSLLKEIDDNSTLAIDHQWSKPNDGENIELLLFCSSRGVLAIKKSHQENFNYSSQNLIEFIESHNFYAKNSREDAAKLSKFVGKKLNWKKYQIEDILRTRIMAYGYENISPQKMVKQFGNNLSPTAEFLDKCIVWSKWVNETLSIEQVLFAAYRILSFYNCIPLYNKPVYDFIPNDMNVAIPVEYIDGISKFNAVKKLKYLLVTNIEDFGEQGIRRIVGGKQSFSSIRVFGNKAVLEVSKVSEYKAPLENAGMKVGLFNVSDWYLPDNNADDDVDDL</sequence>
<dbReference type="RefSeq" id="XP_068361221.1">
    <property type="nucleotide sequence ID" value="XM_068503210.1"/>
</dbReference>